<comment type="caution">
    <text evidence="1">The sequence shown here is derived from an EMBL/GenBank/DDBJ whole genome shotgun (WGS) entry which is preliminary data.</text>
</comment>
<dbReference type="Proteomes" id="UP000248329">
    <property type="component" value="Unassembled WGS sequence"/>
</dbReference>
<accession>A0AC61L426</accession>
<protein>
    <submittedName>
        <fullName evidence="1">Uncharacterized protein</fullName>
    </submittedName>
</protein>
<reference evidence="1" key="1">
    <citation type="submission" date="2018-01" db="EMBL/GenBank/DDBJ databases">
        <authorList>
            <person name="Krukenberg V."/>
        </authorList>
    </citation>
    <scope>NUCLEOTIDE SEQUENCE</scope>
    <source>
        <strain evidence="1">E20ANME2</strain>
    </source>
</reference>
<sequence>MLLQPAIAATNECPDDDLDADVVWVSSGSTILAWSTAYEFEADDAVYTIRASDFNQDLSAALISIEKDGVVREKVLYLDTRPGEDWFNWGADMRVVLTGITTDIHETPSAHLDLYRGENPRLDIEIGATSETHYGINVSSDQYAPGEETTISIEVKNKGGAWIEDVAVWIDLGELKLVDQGFEFHDQMICESLGCMEKGDAGSINFTVAAPAWNGVTSPYRINYTISVSAEGVDIQEKRYCTNKSLTLSCTDPQLLVTQLVCYDEISMSRCNLISSNLSLEEIAISMPEALIYNVSEWSIVEVSIRNIGFYPLYDLNITDPPIPDGFRVAEVHEEGSLTCVSKEHPYRIRYKLVPTKPGKHVVNTTVVRADFYGTKHSWRSDGATITVHGPHIKLTKTITESGNGTHRVALNLQNDGDRAALVDLTDTIPIYARYTEGGMDEGTGIPTGGDFDLRIADDSYLLMANDILLEPEQSIGFSYHVQSDRELNLSRAEAWFIARNDYGGVVFSSILGLPVAVPDYNVTSENLTSEIVTSENVTSGNRSDQSEPPPKVSTPAFENGTGVLPANASGPKDEPEGGNLFDLLIYAAIGIVVLAAAFLLWGRIAREQKGNKEGLDDGLSWAVSSIRKVGSEYEITVTKNSKKRTIKLNEKFYKKLIKDKKLTFGEQTIFIPNNKG</sequence>
<evidence type="ECO:0000313" key="1">
    <source>
        <dbReference type="EMBL" id="PXF61306.1"/>
    </source>
</evidence>
<proteinExistence type="predicted"/>
<evidence type="ECO:0000313" key="2">
    <source>
        <dbReference type="Proteomes" id="UP000248329"/>
    </source>
</evidence>
<gene>
    <name evidence="1" type="ORF">C4B59_04975</name>
</gene>
<organism evidence="1 2">
    <name type="scientific">Candidatus Methanogaster sp</name>
    <dbReference type="NCBI Taxonomy" id="3386292"/>
    <lineage>
        <taxon>Archaea</taxon>
        <taxon>Methanobacteriati</taxon>
        <taxon>Methanobacteriota</taxon>
        <taxon>Stenosarchaea group</taxon>
        <taxon>Methanomicrobia</taxon>
        <taxon>Methanosarcinales</taxon>
        <taxon>ANME-2 cluster</taxon>
        <taxon>Candidatus Methanogasteraceae</taxon>
        <taxon>Candidatus Methanogaster</taxon>
    </lineage>
</organism>
<dbReference type="EMBL" id="PQXF01000006">
    <property type="protein sequence ID" value="PXF61306.1"/>
    <property type="molecule type" value="Genomic_DNA"/>
</dbReference>
<name>A0AC61L426_9EURY</name>